<keyword evidence="5 8" id="KW-0285">Flavoprotein</keyword>
<keyword evidence="4 8" id="KW-0813">Transport</keyword>
<dbReference type="PANTHER" id="PTHR42809">
    <property type="entry name" value="FLAVODOXIN 2"/>
    <property type="match status" value="1"/>
</dbReference>
<evidence type="ECO:0000256" key="8">
    <source>
        <dbReference type="RuleBase" id="RU367037"/>
    </source>
</evidence>
<evidence type="ECO:0000313" key="10">
    <source>
        <dbReference type="EMBL" id="MBP1907281.1"/>
    </source>
</evidence>
<dbReference type="Pfam" id="PF00258">
    <property type="entry name" value="Flavodoxin_1"/>
    <property type="match status" value="1"/>
</dbReference>
<dbReference type="InterPro" id="IPR050619">
    <property type="entry name" value="Flavodoxin"/>
</dbReference>
<protein>
    <recommendedName>
        <fullName evidence="8">Flavodoxin</fullName>
    </recommendedName>
</protein>
<dbReference type="InterPro" id="IPR029039">
    <property type="entry name" value="Flavoprotein-like_sf"/>
</dbReference>
<dbReference type="NCBIfam" id="NF005246">
    <property type="entry name" value="PRK06756.1"/>
    <property type="match status" value="1"/>
</dbReference>
<evidence type="ECO:0000259" key="9">
    <source>
        <dbReference type="PROSITE" id="PS50902"/>
    </source>
</evidence>
<keyword evidence="7 8" id="KW-0249">Electron transport</keyword>
<dbReference type="EMBL" id="JAGGKG010000024">
    <property type="protein sequence ID" value="MBP1907281.1"/>
    <property type="molecule type" value="Genomic_DNA"/>
</dbReference>
<dbReference type="InterPro" id="IPR010087">
    <property type="entry name" value="Flav_short"/>
</dbReference>
<comment type="similarity">
    <text evidence="3 8">Belongs to the flavodoxin family.</text>
</comment>
<evidence type="ECO:0000256" key="4">
    <source>
        <dbReference type="ARBA" id="ARBA00022448"/>
    </source>
</evidence>
<evidence type="ECO:0000256" key="3">
    <source>
        <dbReference type="ARBA" id="ARBA00005267"/>
    </source>
</evidence>
<feature type="domain" description="Flavodoxin-like" evidence="9">
    <location>
        <begin position="4"/>
        <end position="143"/>
    </location>
</feature>
<dbReference type="InterPro" id="IPR008254">
    <property type="entry name" value="Flavodoxin/NO_synth"/>
</dbReference>
<evidence type="ECO:0000256" key="2">
    <source>
        <dbReference type="ARBA" id="ARBA00003297"/>
    </source>
</evidence>
<sequence length="149" mass="16327">MSQYIVVYSSLSGNTEDIADLIGEGIKSTGHEVTVKDAMDCNASILKEYDAFCIGAYTWGDGELPDEFLDFFEEMDELDLTGVCAATFGSGDTTYEQFCASVDILEKKIVERGGTITQPGLKIEYSPTGDERELCQQFGINFVSHVKSC</sequence>
<dbReference type="InterPro" id="IPR001226">
    <property type="entry name" value="Flavodoxin_CS"/>
</dbReference>
<evidence type="ECO:0000256" key="7">
    <source>
        <dbReference type="ARBA" id="ARBA00022982"/>
    </source>
</evidence>
<dbReference type="NCBIfam" id="TIGR01753">
    <property type="entry name" value="flav_short"/>
    <property type="match status" value="1"/>
</dbReference>
<dbReference type="RefSeq" id="WP_210090863.1">
    <property type="nucleotide sequence ID" value="NZ_JAGGKG010000024.1"/>
</dbReference>
<evidence type="ECO:0000313" key="11">
    <source>
        <dbReference type="Proteomes" id="UP001519272"/>
    </source>
</evidence>
<dbReference type="PANTHER" id="PTHR42809:SF1">
    <property type="entry name" value="FLAVODOXIN 1"/>
    <property type="match status" value="1"/>
</dbReference>
<accession>A0ABS4FXG8</accession>
<comment type="function">
    <text evidence="2 8">Low-potential electron donor to a number of redox enzymes.</text>
</comment>
<evidence type="ECO:0000256" key="5">
    <source>
        <dbReference type="ARBA" id="ARBA00022630"/>
    </source>
</evidence>
<comment type="caution">
    <text evidence="10">The sequence shown here is derived from an EMBL/GenBank/DDBJ whole genome shotgun (WGS) entry which is preliminary data.</text>
</comment>
<dbReference type="SUPFAM" id="SSF52218">
    <property type="entry name" value="Flavoproteins"/>
    <property type="match status" value="1"/>
</dbReference>
<dbReference type="Proteomes" id="UP001519272">
    <property type="component" value="Unassembled WGS sequence"/>
</dbReference>
<name>A0ABS4FXG8_9BACL</name>
<gene>
    <name evidence="10" type="ORF">J2Z32_003956</name>
</gene>
<keyword evidence="11" id="KW-1185">Reference proteome</keyword>
<organism evidence="10 11">
    <name type="scientific">Paenibacillus turicensis</name>
    <dbReference type="NCBI Taxonomy" id="160487"/>
    <lineage>
        <taxon>Bacteria</taxon>
        <taxon>Bacillati</taxon>
        <taxon>Bacillota</taxon>
        <taxon>Bacilli</taxon>
        <taxon>Bacillales</taxon>
        <taxon>Paenibacillaceae</taxon>
        <taxon>Paenibacillus</taxon>
    </lineage>
</organism>
<comment type="cofactor">
    <cofactor evidence="1 8">
        <name>FMN</name>
        <dbReference type="ChEBI" id="CHEBI:58210"/>
    </cofactor>
</comment>
<dbReference type="Gene3D" id="3.40.50.360">
    <property type="match status" value="1"/>
</dbReference>
<proteinExistence type="inferred from homology"/>
<dbReference type="PROSITE" id="PS50902">
    <property type="entry name" value="FLAVODOXIN_LIKE"/>
    <property type="match status" value="1"/>
</dbReference>
<evidence type="ECO:0000256" key="6">
    <source>
        <dbReference type="ARBA" id="ARBA00022643"/>
    </source>
</evidence>
<dbReference type="PROSITE" id="PS00201">
    <property type="entry name" value="FLAVODOXIN"/>
    <property type="match status" value="1"/>
</dbReference>
<evidence type="ECO:0000256" key="1">
    <source>
        <dbReference type="ARBA" id="ARBA00001917"/>
    </source>
</evidence>
<keyword evidence="6 8" id="KW-0288">FMN</keyword>
<reference evidence="10 11" key="1">
    <citation type="submission" date="2021-03" db="EMBL/GenBank/DDBJ databases">
        <title>Genomic Encyclopedia of Type Strains, Phase IV (KMG-IV): sequencing the most valuable type-strain genomes for metagenomic binning, comparative biology and taxonomic classification.</title>
        <authorList>
            <person name="Goeker M."/>
        </authorList>
    </citation>
    <scope>NUCLEOTIDE SEQUENCE [LARGE SCALE GENOMIC DNA]</scope>
    <source>
        <strain evidence="10 11">DSM 14349</strain>
    </source>
</reference>
<dbReference type="NCBIfam" id="NF005216">
    <property type="entry name" value="PRK06703.1"/>
    <property type="match status" value="1"/>
</dbReference>